<dbReference type="InterPro" id="IPR036928">
    <property type="entry name" value="AS_sf"/>
</dbReference>
<dbReference type="PANTHER" id="PTHR11895">
    <property type="entry name" value="TRANSAMIDASE"/>
    <property type="match status" value="1"/>
</dbReference>
<keyword evidence="2" id="KW-0436">Ligase</keyword>
<dbReference type="GO" id="GO:0016740">
    <property type="term" value="F:transferase activity"/>
    <property type="evidence" value="ECO:0007669"/>
    <property type="project" value="UniProtKB-KW"/>
</dbReference>
<keyword evidence="2" id="KW-0808">Transferase</keyword>
<dbReference type="SUPFAM" id="SSF75304">
    <property type="entry name" value="Amidase signature (AS) enzymes"/>
    <property type="match status" value="1"/>
</dbReference>
<dbReference type="AlphaFoldDB" id="A0A841KC88"/>
<sequence length="449" mass="46659">MAHQTLSDIAADLASGRTDPVRLVEEALDRAREAPAVFITLMAEEALAEARAAAERRRRGEARGPLDGIPIAWKDLFDIAGTRTTAGSRTREDAPLAQEDAPVVAATRRAGLIPLGKTNLSEFAFSGLGPNPHFGTPTPDFPGVAPRVPGGSSSGSAVAVQRGIVPVGIGTDTAGSVRVPAAFNGLVGFKASSARYDMAGVYPLAKSIDSLGPIARTVADCATIDAVMRGAQQPVAAASAAPDIVVDPAVLEEEGLEEAVRVNFEAVLARLEAKGARVRRVPVTAWREARRAIAEIGWLGAVEARAWHLETITGPRRALVDARVLKRLDGAAAITAEAAERLRSLRATLTRAIADELGGALFALPTVRHVAPELAPLEADPELFAKVNLATLTLTMAASFLDMPGLAIPSGMDASGLSTSALFSRPSGEDDAVLGAGLWIERTLGGPAA</sequence>
<dbReference type="EC" id="6.3.5.6" evidence="2"/>
<dbReference type="Proteomes" id="UP000588017">
    <property type="component" value="Unassembled WGS sequence"/>
</dbReference>
<dbReference type="InterPro" id="IPR000120">
    <property type="entry name" value="Amidase"/>
</dbReference>
<dbReference type="GO" id="GO:0050567">
    <property type="term" value="F:glutaminyl-tRNA synthase (glutamine-hydrolyzing) activity"/>
    <property type="evidence" value="ECO:0007669"/>
    <property type="project" value="UniProtKB-EC"/>
</dbReference>
<dbReference type="RefSeq" id="WP_183336716.1">
    <property type="nucleotide sequence ID" value="NZ_BMHX01000015.1"/>
</dbReference>
<reference evidence="2 3" key="1">
    <citation type="submission" date="2020-08" db="EMBL/GenBank/DDBJ databases">
        <title>Genomic Encyclopedia of Type Strains, Phase IV (KMG-IV): sequencing the most valuable type-strain genomes for metagenomic binning, comparative biology and taxonomic classification.</title>
        <authorList>
            <person name="Goeker M."/>
        </authorList>
    </citation>
    <scope>NUCLEOTIDE SEQUENCE [LARGE SCALE GENOMIC DNA]</scope>
    <source>
        <strain evidence="2 3">DSM 101465</strain>
    </source>
</reference>
<proteinExistence type="predicted"/>
<keyword evidence="3" id="KW-1185">Reference proteome</keyword>
<gene>
    <name evidence="2" type="ORF">HNQ73_003560</name>
</gene>
<dbReference type="EMBL" id="JACHEH010000016">
    <property type="protein sequence ID" value="MBB6169905.1"/>
    <property type="molecule type" value="Genomic_DNA"/>
</dbReference>
<evidence type="ECO:0000259" key="1">
    <source>
        <dbReference type="Pfam" id="PF01425"/>
    </source>
</evidence>
<dbReference type="GO" id="GO:0050566">
    <property type="term" value="F:asparaginyl-tRNA synthase (glutamine-hydrolyzing) activity"/>
    <property type="evidence" value="ECO:0007669"/>
    <property type="project" value="UniProtKB-EC"/>
</dbReference>
<evidence type="ECO:0000313" key="3">
    <source>
        <dbReference type="Proteomes" id="UP000588017"/>
    </source>
</evidence>
<feature type="domain" description="Amidase" evidence="1">
    <location>
        <begin position="23"/>
        <end position="434"/>
    </location>
</feature>
<organism evidence="2 3">
    <name type="scientific">Chelatococcus composti</name>
    <dbReference type="NCBI Taxonomy" id="1743235"/>
    <lineage>
        <taxon>Bacteria</taxon>
        <taxon>Pseudomonadati</taxon>
        <taxon>Pseudomonadota</taxon>
        <taxon>Alphaproteobacteria</taxon>
        <taxon>Hyphomicrobiales</taxon>
        <taxon>Chelatococcaceae</taxon>
        <taxon>Chelatococcus</taxon>
    </lineage>
</organism>
<evidence type="ECO:0000313" key="2">
    <source>
        <dbReference type="EMBL" id="MBB6169905.1"/>
    </source>
</evidence>
<dbReference type="Pfam" id="PF01425">
    <property type="entry name" value="Amidase"/>
    <property type="match status" value="1"/>
</dbReference>
<protein>
    <submittedName>
        <fullName evidence="2">Aspartyl-tRNA(Asn)/glutamyl-tRNA(Gln) amidotransferase subunit A</fullName>
        <ecNumber evidence="2">6.3.5.6</ecNumber>
        <ecNumber evidence="2">6.3.5.7</ecNumber>
    </submittedName>
</protein>
<comment type="caution">
    <text evidence="2">The sequence shown here is derived from an EMBL/GenBank/DDBJ whole genome shotgun (WGS) entry which is preliminary data.</text>
</comment>
<dbReference type="PANTHER" id="PTHR11895:SF176">
    <property type="entry name" value="AMIDASE AMID-RELATED"/>
    <property type="match status" value="1"/>
</dbReference>
<dbReference type="Gene3D" id="3.90.1300.10">
    <property type="entry name" value="Amidase signature (AS) domain"/>
    <property type="match status" value="1"/>
</dbReference>
<name>A0A841KC88_9HYPH</name>
<dbReference type="InterPro" id="IPR023631">
    <property type="entry name" value="Amidase_dom"/>
</dbReference>
<accession>A0A841KC88</accession>
<dbReference type="EC" id="6.3.5.7" evidence="2"/>